<dbReference type="Proteomes" id="UP001341840">
    <property type="component" value="Unassembled WGS sequence"/>
</dbReference>
<feature type="region of interest" description="Disordered" evidence="1">
    <location>
        <begin position="1"/>
        <end position="92"/>
    </location>
</feature>
<name>A0ABU6YN93_9FABA</name>
<feature type="region of interest" description="Disordered" evidence="1">
    <location>
        <begin position="187"/>
        <end position="208"/>
    </location>
</feature>
<feature type="compositionally biased region" description="Basic and acidic residues" evidence="1">
    <location>
        <begin position="194"/>
        <end position="208"/>
    </location>
</feature>
<feature type="compositionally biased region" description="Polar residues" evidence="1">
    <location>
        <begin position="48"/>
        <end position="58"/>
    </location>
</feature>
<evidence type="ECO:0000313" key="3">
    <source>
        <dbReference type="Proteomes" id="UP001341840"/>
    </source>
</evidence>
<dbReference type="InterPro" id="IPR009072">
    <property type="entry name" value="Histone-fold"/>
</dbReference>
<organism evidence="2 3">
    <name type="scientific">Stylosanthes scabra</name>
    <dbReference type="NCBI Taxonomy" id="79078"/>
    <lineage>
        <taxon>Eukaryota</taxon>
        <taxon>Viridiplantae</taxon>
        <taxon>Streptophyta</taxon>
        <taxon>Embryophyta</taxon>
        <taxon>Tracheophyta</taxon>
        <taxon>Spermatophyta</taxon>
        <taxon>Magnoliopsida</taxon>
        <taxon>eudicotyledons</taxon>
        <taxon>Gunneridae</taxon>
        <taxon>Pentapetalae</taxon>
        <taxon>rosids</taxon>
        <taxon>fabids</taxon>
        <taxon>Fabales</taxon>
        <taxon>Fabaceae</taxon>
        <taxon>Papilionoideae</taxon>
        <taxon>50 kb inversion clade</taxon>
        <taxon>dalbergioids sensu lato</taxon>
        <taxon>Dalbergieae</taxon>
        <taxon>Pterocarpus clade</taxon>
        <taxon>Stylosanthes</taxon>
    </lineage>
</organism>
<dbReference type="EMBL" id="JASCZI010242549">
    <property type="protein sequence ID" value="MED6211419.1"/>
    <property type="molecule type" value="Genomic_DNA"/>
</dbReference>
<feature type="compositionally biased region" description="Low complexity" evidence="1">
    <location>
        <begin position="63"/>
        <end position="92"/>
    </location>
</feature>
<accession>A0ABU6YN93</accession>
<proteinExistence type="predicted"/>
<gene>
    <name evidence="2" type="ORF">PIB30_073517</name>
</gene>
<comment type="caution">
    <text evidence="2">The sequence shown here is derived from an EMBL/GenBank/DDBJ whole genome shotgun (WGS) entry which is preliminary data.</text>
</comment>
<keyword evidence="3" id="KW-1185">Reference proteome</keyword>
<sequence>MGTRYKRCQATITHHHPLARHPPTPSRRSAAEKKSQPLHISSRGRRPCNSTVAASSPRKSQHSVPSYLSPWLPSSSSKKSSSLRVRFPSPSSSLRLSRPWSSGLFSVFKLCLVLAMIRGFSRQSLAVTLVAVYSPSQKLASLGLSMSKPEPVWGKIFGSRHRRRLRMFKISSKRMSHVTGFMEGESDYGNMKGDTGREQEQQEEHDSEAKLLHDKSGMQISKVVVCCIADLAFKFTEGLAKDLQLFAQHCWL</sequence>
<protein>
    <submittedName>
        <fullName evidence="2">Uncharacterized protein</fullName>
    </submittedName>
</protein>
<dbReference type="Gene3D" id="1.10.20.10">
    <property type="entry name" value="Histone, subunit A"/>
    <property type="match status" value="1"/>
</dbReference>
<feature type="compositionally biased region" description="Basic residues" evidence="1">
    <location>
        <begin position="1"/>
        <end position="19"/>
    </location>
</feature>
<evidence type="ECO:0000256" key="1">
    <source>
        <dbReference type="SAM" id="MobiDB-lite"/>
    </source>
</evidence>
<reference evidence="2 3" key="1">
    <citation type="journal article" date="2023" name="Plants (Basel)">
        <title>Bridging the Gap: Combining Genomics and Transcriptomics Approaches to Understand Stylosanthes scabra, an Orphan Legume from the Brazilian Caatinga.</title>
        <authorList>
            <person name="Ferreira-Neto J.R.C."/>
            <person name="da Silva M.D."/>
            <person name="Binneck E."/>
            <person name="de Melo N.F."/>
            <person name="da Silva R.H."/>
            <person name="de Melo A.L.T.M."/>
            <person name="Pandolfi V."/>
            <person name="Bustamante F.O."/>
            <person name="Brasileiro-Vidal A.C."/>
            <person name="Benko-Iseppon A.M."/>
        </authorList>
    </citation>
    <scope>NUCLEOTIDE SEQUENCE [LARGE SCALE GENOMIC DNA]</scope>
    <source>
        <tissue evidence="2">Leaves</tissue>
    </source>
</reference>
<evidence type="ECO:0000313" key="2">
    <source>
        <dbReference type="EMBL" id="MED6211419.1"/>
    </source>
</evidence>